<dbReference type="InterPro" id="IPR036736">
    <property type="entry name" value="ACP-like_sf"/>
</dbReference>
<dbReference type="Pfam" id="PF00550">
    <property type="entry name" value="PP-binding"/>
    <property type="match status" value="1"/>
</dbReference>
<reference evidence="2 3" key="1">
    <citation type="submission" date="2016-06" db="EMBL/GenBank/DDBJ databases">
        <authorList>
            <person name="Kjaerup R.B."/>
            <person name="Dalgaard T.S."/>
            <person name="Juul-Madsen H.R."/>
        </authorList>
    </citation>
    <scope>NUCLEOTIDE SEQUENCE [LARGE SCALE GENOMIC DNA]</scope>
    <source>
        <strain evidence="2 3">DSM 43818</strain>
    </source>
</reference>
<protein>
    <submittedName>
        <fullName evidence="2">Acyl carrier protein</fullName>
    </submittedName>
</protein>
<name>A0A1C6SAY6_9ACTN</name>
<dbReference type="Gene3D" id="1.10.1200.10">
    <property type="entry name" value="ACP-like"/>
    <property type="match status" value="1"/>
</dbReference>
<keyword evidence="3" id="KW-1185">Reference proteome</keyword>
<organism evidence="2 3">
    <name type="scientific">Micromonospora nigra</name>
    <dbReference type="NCBI Taxonomy" id="145857"/>
    <lineage>
        <taxon>Bacteria</taxon>
        <taxon>Bacillati</taxon>
        <taxon>Actinomycetota</taxon>
        <taxon>Actinomycetes</taxon>
        <taxon>Micromonosporales</taxon>
        <taxon>Micromonosporaceae</taxon>
        <taxon>Micromonospora</taxon>
    </lineage>
</organism>
<dbReference type="RefSeq" id="WP_091082955.1">
    <property type="nucleotide sequence ID" value="NZ_FMHT01000003.1"/>
</dbReference>
<dbReference type="InterPro" id="IPR009081">
    <property type="entry name" value="PP-bd_ACP"/>
</dbReference>
<dbReference type="SUPFAM" id="SSF47336">
    <property type="entry name" value="ACP-like"/>
    <property type="match status" value="1"/>
</dbReference>
<sequence>MQRAELAEVVRERVAGVLGVPVEEIDETTDLRQTYDVDSLELMEIGARLENSLDTRLAAEDLLGMENVGNAIDLLHERLRERP</sequence>
<accession>A0A1C6SAY6</accession>
<dbReference type="Proteomes" id="UP000199699">
    <property type="component" value="Unassembled WGS sequence"/>
</dbReference>
<feature type="domain" description="Carrier" evidence="1">
    <location>
        <begin position="1"/>
        <end position="79"/>
    </location>
</feature>
<dbReference type="PROSITE" id="PS50075">
    <property type="entry name" value="CARRIER"/>
    <property type="match status" value="1"/>
</dbReference>
<dbReference type="STRING" id="145857.GA0070616_3346"/>
<gene>
    <name evidence="2" type="ORF">GA0070616_3346</name>
</gene>
<dbReference type="AlphaFoldDB" id="A0A1C6SAY6"/>
<evidence type="ECO:0000313" key="2">
    <source>
        <dbReference type="EMBL" id="SCL26633.1"/>
    </source>
</evidence>
<dbReference type="OrthoDB" id="3537906at2"/>
<evidence type="ECO:0000313" key="3">
    <source>
        <dbReference type="Proteomes" id="UP000199699"/>
    </source>
</evidence>
<proteinExistence type="predicted"/>
<evidence type="ECO:0000259" key="1">
    <source>
        <dbReference type="PROSITE" id="PS50075"/>
    </source>
</evidence>
<dbReference type="EMBL" id="FMHT01000003">
    <property type="protein sequence ID" value="SCL26633.1"/>
    <property type="molecule type" value="Genomic_DNA"/>
</dbReference>